<feature type="compositionally biased region" description="Pro residues" evidence="2">
    <location>
        <begin position="233"/>
        <end position="246"/>
    </location>
</feature>
<feature type="region of interest" description="Disordered" evidence="2">
    <location>
        <begin position="1072"/>
        <end position="1115"/>
    </location>
</feature>
<reference evidence="3" key="1">
    <citation type="submission" date="2023-10" db="EMBL/GenBank/DDBJ databases">
        <authorList>
            <person name="Chen Y."/>
            <person name="Shah S."/>
            <person name="Dougan E. K."/>
            <person name="Thang M."/>
            <person name="Chan C."/>
        </authorList>
    </citation>
    <scope>NUCLEOTIDE SEQUENCE [LARGE SCALE GENOMIC DNA]</scope>
</reference>
<accession>A0ABN9SI62</accession>
<feature type="compositionally biased region" description="Basic and acidic residues" evidence="2">
    <location>
        <begin position="505"/>
        <end position="530"/>
    </location>
</feature>
<keyword evidence="4" id="KW-1185">Reference proteome</keyword>
<gene>
    <name evidence="3" type="ORF">PCOR1329_LOCUS29731</name>
</gene>
<feature type="non-terminal residue" evidence="3">
    <location>
        <position position="1"/>
    </location>
</feature>
<evidence type="ECO:0000313" key="4">
    <source>
        <dbReference type="Proteomes" id="UP001189429"/>
    </source>
</evidence>
<sequence length="1508" mass="165987">LAAAHAANLSPCHAALDEVQVALANLSAELAELRALQAAPPELPEEPDTLLWHALGVVLTAALTHLFLSDGTAAEAEEFFNELVPGRVVCFYYEDDPNIWHERLLLWPSPGAFPNTCWTCLTPDGDVYHEEMAAGPDGDGPSRVSLTMGATPAAVRPPGRVYRFREYPAEEDMIDLFRDARLAARNAGLRESEPTAFMRDGGRPTKSMTVSFNDVPGLLRRTRGKGPSAAVPRGPPRGPPVAPPPLDAAGAEPGALADGEVGGTPTPRGGPGAVVLTDERAAPPGSAWFVMKTIPNECQQLDEVAPKAGDVVWGESGLYSTAGGFVVPIELHPVPLPVEVSDKLADDDARLLGPLQRTREGRKHRDFREAVSSMRQEQHDDFPLVGERSFKWLCDYIVDHGGTPDGRHAKWMMESGCAKDSAAAHIHDLLGFAIEMAVTYDQVDGSNLASMEVVSRAYQLIEETMGSMKIEGVEHYIGRQKQSARRGVATAPGVAKCATDQLAKETTEIQKQRRKAREEKSAQSGRKDKGPYAPHLVSWPELGNEPQWLADRLGTSERCSLLDLDHALLLPPPSFDEAVETEGGPTLYTDPVLERNRPLYLEFIQSGISRGVFVLGKERTEDVSAFFVAKKDERIRMVLDCRRSNQRFQPPPSVSLFSAAGFADPEVPKDTPLYYAGVGVQNAFYQHKLPAYLRSYFCLPKVTAGELGISRLDGRRVPPWACLYPELAVVPMGWSWALFFVQKAHERTLGQHDALRPERRAVDFVPVPSPLEEPIHSLYVDNVLVVGTDREAVTKVRREASKALEGSGLAVHDETDAAESMAMLGGQLQGSPARATLAPRRFWKLRMGLGYLAQRRPRVTSRDVEHAIGHCTFAALCRRESLSCFSAVYSFVQQNCQRARPLWAPARREFRISRGLLVTLVSDLDAEWSTKVVMTDACETGHASVEGEWDLSEVQSAGRWHERWRFRHAREADGGWRPRDRAARAAEVAELDAHPSVLLRQGLANKRFPEVSTHAIRRTSWSTMHYSPLFGKGPMHRKEARGDLRAVKLILSDADSWGKRVLQGALHLGPAGALPRRAGVSSGTAAARRGAPRATVCSAAAGPRPPRARRDSAASQAKLKLSIFSPAVRRLKCSAPGSGPTAQAPLRPSAARAPARRSSGPLGSPALRRREALTRRPSVVLAAPRSIPLRELPRSAQRRLDAGEQARDTTRQLSITEAAAVGRRSRLQYTRLLELFLSRSRLFFHELYLEGKVASTGEKLLAAIFMHVPDYQSKGKLALPRAYRALRGWRLLRPSRTRRPLPWAACMGVARQIWRISGRPDLAVFWLLMVDTYLRPGEAFRLTCGQVVPPQAHMPNVTIHINPDYMKRPSKTGEMDETVDVARPWLGSLLVRLAQGPPSASLWTFTMTEAKDVFERATRALGLDKQLPVLYTARHSGASIDRFTGGISLQEVQRRGRWRQPSSVRRCEKRGLIQAVWSEMEPSARTYCLQAEAELPSLLGAASLSANA</sequence>
<feature type="region of interest" description="Disordered" evidence="2">
    <location>
        <begin position="217"/>
        <end position="271"/>
    </location>
</feature>
<dbReference type="Proteomes" id="UP001189429">
    <property type="component" value="Unassembled WGS sequence"/>
</dbReference>
<dbReference type="InterPro" id="IPR011010">
    <property type="entry name" value="DNA_brk_join_enz"/>
</dbReference>
<evidence type="ECO:0000313" key="3">
    <source>
        <dbReference type="EMBL" id="CAK0831405.1"/>
    </source>
</evidence>
<feature type="region of interest" description="Disordered" evidence="2">
    <location>
        <begin position="1132"/>
        <end position="1170"/>
    </location>
</feature>
<evidence type="ECO:0000256" key="1">
    <source>
        <dbReference type="ARBA" id="ARBA00023172"/>
    </source>
</evidence>
<dbReference type="InterPro" id="IPR013762">
    <property type="entry name" value="Integrase-like_cat_sf"/>
</dbReference>
<feature type="non-terminal residue" evidence="3">
    <location>
        <position position="1508"/>
    </location>
</feature>
<proteinExistence type="predicted"/>
<keyword evidence="1" id="KW-0233">DNA recombination</keyword>
<feature type="compositionally biased region" description="Low complexity" evidence="2">
    <location>
        <begin position="1076"/>
        <end position="1102"/>
    </location>
</feature>
<protein>
    <submittedName>
        <fullName evidence="3">Uncharacterized protein</fullName>
    </submittedName>
</protein>
<evidence type="ECO:0000256" key="2">
    <source>
        <dbReference type="SAM" id="MobiDB-lite"/>
    </source>
</evidence>
<dbReference type="EMBL" id="CAUYUJ010011232">
    <property type="protein sequence ID" value="CAK0831405.1"/>
    <property type="molecule type" value="Genomic_DNA"/>
</dbReference>
<dbReference type="SUPFAM" id="SSF56349">
    <property type="entry name" value="DNA breaking-rejoining enzymes"/>
    <property type="match status" value="1"/>
</dbReference>
<comment type="caution">
    <text evidence="3">The sequence shown here is derived from an EMBL/GenBank/DDBJ whole genome shotgun (WGS) entry which is preliminary data.</text>
</comment>
<name>A0ABN9SI62_9DINO</name>
<feature type="compositionally biased region" description="Low complexity" evidence="2">
    <location>
        <begin position="1142"/>
        <end position="1159"/>
    </location>
</feature>
<feature type="region of interest" description="Disordered" evidence="2">
    <location>
        <begin position="505"/>
        <end position="539"/>
    </location>
</feature>
<dbReference type="Gene3D" id="1.10.443.10">
    <property type="entry name" value="Intergrase catalytic core"/>
    <property type="match status" value="1"/>
</dbReference>
<organism evidence="3 4">
    <name type="scientific">Prorocentrum cordatum</name>
    <dbReference type="NCBI Taxonomy" id="2364126"/>
    <lineage>
        <taxon>Eukaryota</taxon>
        <taxon>Sar</taxon>
        <taxon>Alveolata</taxon>
        <taxon>Dinophyceae</taxon>
        <taxon>Prorocentrales</taxon>
        <taxon>Prorocentraceae</taxon>
        <taxon>Prorocentrum</taxon>
    </lineage>
</organism>